<dbReference type="RefSeq" id="WP_317080147.1">
    <property type="nucleotide sequence ID" value="NZ_CP136594.1"/>
</dbReference>
<dbReference type="Gene3D" id="1.20.5.340">
    <property type="match status" value="1"/>
</dbReference>
<protein>
    <submittedName>
        <fullName evidence="1">Uncharacterized protein</fullName>
    </submittedName>
</protein>
<dbReference type="Proteomes" id="UP001302429">
    <property type="component" value="Chromosome"/>
</dbReference>
<dbReference type="SUPFAM" id="SSF57997">
    <property type="entry name" value="Tropomyosin"/>
    <property type="match status" value="1"/>
</dbReference>
<gene>
    <name evidence="1" type="ORF">RB602_08585</name>
</gene>
<proteinExistence type="predicted"/>
<keyword evidence="2" id="KW-1185">Reference proteome</keyword>
<dbReference type="AlphaFoldDB" id="A0AA97F413"/>
<evidence type="ECO:0000313" key="1">
    <source>
        <dbReference type="EMBL" id="WOE73919.1"/>
    </source>
</evidence>
<dbReference type="EMBL" id="CP136594">
    <property type="protein sequence ID" value="WOE73919.1"/>
    <property type="molecule type" value="Genomic_DNA"/>
</dbReference>
<evidence type="ECO:0000313" key="2">
    <source>
        <dbReference type="Proteomes" id="UP001302429"/>
    </source>
</evidence>
<name>A0AA97F413_9SPHN</name>
<reference evidence="1 2" key="1">
    <citation type="submission" date="2023-10" db="EMBL/GenBank/DDBJ databases">
        <title>Complete genome sequence of a Sphingomonadaceae bacterium.</title>
        <authorList>
            <person name="Yan C."/>
        </authorList>
    </citation>
    <scope>NUCLEOTIDE SEQUENCE [LARGE SCALE GENOMIC DNA]</scope>
    <source>
        <strain evidence="1 2">SCSIO 66989</strain>
    </source>
</reference>
<organism evidence="1 2">
    <name type="scientific">Alterisphingorhabdus coralli</name>
    <dbReference type="NCBI Taxonomy" id="3071408"/>
    <lineage>
        <taxon>Bacteria</taxon>
        <taxon>Pseudomonadati</taxon>
        <taxon>Pseudomonadota</taxon>
        <taxon>Alphaproteobacteria</taxon>
        <taxon>Sphingomonadales</taxon>
        <taxon>Sphingomonadaceae</taxon>
        <taxon>Alterisphingorhabdus (ex Yan et al. 2024)</taxon>
    </lineage>
</organism>
<sequence length="75" mass="8789">MTENVENLILERLKRIDQRLGTMEGDIQDLKIRMTAMEEHMAGLFTSMAGVHSRLDRFDERLSRVEKRLDLQDAN</sequence>
<dbReference type="KEGG" id="acoa:RB602_08585"/>
<accession>A0AA97F413</accession>